<evidence type="ECO:0000259" key="2">
    <source>
        <dbReference type="PROSITE" id="PS51464"/>
    </source>
</evidence>
<comment type="similarity">
    <text evidence="1">Belongs to the SIS family. PHI subfamily.</text>
</comment>
<dbReference type="GO" id="GO:1901135">
    <property type="term" value="P:carbohydrate derivative metabolic process"/>
    <property type="evidence" value="ECO:0007669"/>
    <property type="project" value="InterPro"/>
</dbReference>
<dbReference type="Proteomes" id="UP000279336">
    <property type="component" value="Unassembled WGS sequence"/>
</dbReference>
<evidence type="ECO:0000313" key="4">
    <source>
        <dbReference type="EMBL" id="SYZ32268.1"/>
    </source>
</evidence>
<evidence type="ECO:0000313" key="6">
    <source>
        <dbReference type="Proteomes" id="UP000279336"/>
    </source>
</evidence>
<organism evidence="4 5">
    <name type="scientific">Propionibacterium australiense</name>
    <dbReference type="NCBI Taxonomy" id="119981"/>
    <lineage>
        <taxon>Bacteria</taxon>
        <taxon>Bacillati</taxon>
        <taxon>Actinomycetota</taxon>
        <taxon>Actinomycetes</taxon>
        <taxon>Propionibacteriales</taxon>
        <taxon>Propionibacteriaceae</taxon>
        <taxon>Propionibacterium</taxon>
    </lineage>
</organism>
<dbReference type="InterPro" id="IPR017552">
    <property type="entry name" value="PHI/rmpB"/>
</dbReference>
<dbReference type="PANTHER" id="PTHR43443">
    <property type="entry name" value="3-HEXULOSE-6-PHOSPHATE ISOMERASE"/>
    <property type="match status" value="1"/>
</dbReference>
<keyword evidence="5" id="KW-1185">Reference proteome</keyword>
<feature type="domain" description="SIS" evidence="2">
    <location>
        <begin position="28"/>
        <end position="183"/>
    </location>
</feature>
<dbReference type="Gene3D" id="3.40.50.10490">
    <property type="entry name" value="Glucose-6-phosphate isomerase like protein, domain 1"/>
    <property type="match status" value="1"/>
</dbReference>
<dbReference type="EMBL" id="RCIW01000002">
    <property type="protein sequence ID" value="RLP12711.1"/>
    <property type="molecule type" value="Genomic_DNA"/>
</dbReference>
<evidence type="ECO:0000313" key="5">
    <source>
        <dbReference type="Proteomes" id="UP000263928"/>
    </source>
</evidence>
<dbReference type="EMBL" id="UNQJ01000001">
    <property type="protein sequence ID" value="SYZ32268.1"/>
    <property type="molecule type" value="Genomic_DNA"/>
</dbReference>
<reference evidence="5" key="1">
    <citation type="submission" date="2018-08" db="EMBL/GenBank/DDBJ databases">
        <authorList>
            <person name="Hornung B."/>
        </authorList>
    </citation>
    <scope>NUCLEOTIDE SEQUENCE [LARGE SCALE GENOMIC DNA]</scope>
</reference>
<evidence type="ECO:0000256" key="1">
    <source>
        <dbReference type="ARBA" id="ARBA00009235"/>
    </source>
</evidence>
<protein>
    <submittedName>
        <fullName evidence="3">SIS domain-containing protein</fullName>
    </submittedName>
    <submittedName>
        <fullName evidence="4">Sugar isomerase (SIS)</fullName>
    </submittedName>
</protein>
<evidence type="ECO:0000313" key="3">
    <source>
        <dbReference type="EMBL" id="RLP12711.1"/>
    </source>
</evidence>
<proteinExistence type="inferred from homology"/>
<reference evidence="3 6" key="3">
    <citation type="submission" date="2018-10" db="EMBL/GenBank/DDBJ databases">
        <title>Propionibacterium australiense Genome Sequencing and Assembly.</title>
        <authorList>
            <person name="Bernier A.-M."/>
            <person name="Bernard K."/>
        </authorList>
    </citation>
    <scope>NUCLEOTIDE SEQUENCE [LARGE SCALE GENOMIC DNA]</scope>
    <source>
        <strain evidence="3 6">NML98A078</strain>
    </source>
</reference>
<dbReference type="RefSeq" id="WP_119160643.1">
    <property type="nucleotide sequence ID" value="NZ_LR134442.1"/>
</dbReference>
<dbReference type="Pfam" id="PF01380">
    <property type="entry name" value="SIS"/>
    <property type="match status" value="1"/>
</dbReference>
<name>A0A383S2L9_9ACTN</name>
<dbReference type="Proteomes" id="UP000263928">
    <property type="component" value="Unassembled WGS sequence"/>
</dbReference>
<dbReference type="AlphaFoldDB" id="A0A383S2L9"/>
<dbReference type="PROSITE" id="PS51464">
    <property type="entry name" value="SIS"/>
    <property type="match status" value="1"/>
</dbReference>
<dbReference type="PANTHER" id="PTHR43443:SF1">
    <property type="entry name" value="3-HEXULOSE-6-PHOSPHATE ISOMERASE"/>
    <property type="match status" value="1"/>
</dbReference>
<reference evidence="4" key="2">
    <citation type="submission" date="2018-08" db="EMBL/GenBank/DDBJ databases">
        <authorList>
            <person name="Ferrada E.E."/>
            <person name="Latorre B.A."/>
        </authorList>
    </citation>
    <scope>NUCLEOTIDE SEQUENCE [LARGE SCALE GENOMIC DNA]</scope>
    <source>
        <strain evidence="4">Propionibacterium_australiense1</strain>
    </source>
</reference>
<gene>
    <name evidence="3" type="ORF">D7U36_01605</name>
    <name evidence="4" type="ORF">PROPAUS_0143</name>
</gene>
<dbReference type="NCBIfam" id="TIGR03127">
    <property type="entry name" value="RuMP_HxlB"/>
    <property type="match status" value="1"/>
</dbReference>
<dbReference type="OrthoDB" id="9797832at2"/>
<dbReference type="SUPFAM" id="SSF53697">
    <property type="entry name" value="SIS domain"/>
    <property type="match status" value="1"/>
</dbReference>
<dbReference type="InterPro" id="IPR046348">
    <property type="entry name" value="SIS_dom_sf"/>
</dbReference>
<dbReference type="GO" id="GO:0097367">
    <property type="term" value="F:carbohydrate derivative binding"/>
    <property type="evidence" value="ECO:0007669"/>
    <property type="project" value="InterPro"/>
</dbReference>
<keyword evidence="4" id="KW-0413">Isomerase</keyword>
<sequence>MPLPELNTIIDELTQASAYVDREQVRALCEACQRAERVFVSGAGRSGFVARALSNRLLHLGINVSFVGEPTTPPITANDLLIIISGSGATASLRVMAEKACALNATLATITLNPQGPVAQMASHRIILPGRTHLAMQVETPIASKQFSGSLFEQMAWLTCDALVMLLRHEMSQSVEVMQTRHANLE</sequence>
<dbReference type="GO" id="GO:0016853">
    <property type="term" value="F:isomerase activity"/>
    <property type="evidence" value="ECO:0007669"/>
    <property type="project" value="UniProtKB-KW"/>
</dbReference>
<accession>A0A383S2L9</accession>
<dbReference type="InterPro" id="IPR001347">
    <property type="entry name" value="SIS_dom"/>
</dbReference>